<sequence>MKSTPLLVLLLMVSQTCAHSRAHVTVSPDTSQFREYRKITVSCEHSSGEWTVWRYTTGPDQVLSQCGDGWGEQKPSNCVILTTKRSDSGVYWCESKQRDCSNTINITVGGAVILQSPVLPVMEGDDVTLTCTTNTSTLSAGFYKDDSFIRTEPTGHMTIHHVSRSDEGLYKCNTSSDRESPPSWLGMKDYSPPTSLSLSPDSSQLHEYENIILTCGDNSHFHGWRVMRAVNTTTSHGKLTLQTCGTNWGSPTNDGCTFQTVKKTDSGVYWCESPARQRSNSIHLTVVDEGLILRIPVLPVRKGENVTLTCRNKTSSLSADFYKDGSFIRTEPTGHMTIHHVSRSDEGLYKCKIRGHGESPPNWLFVLDPQDAASFTWRPVLKGICYVLKIAPYCISTFFMVPLLRQMLTGRKQAVLSEDGKEAGQPYDDVTTEHNF</sequence>
<dbReference type="GO" id="GO:0006955">
    <property type="term" value="P:immune response"/>
    <property type="evidence" value="ECO:0007669"/>
    <property type="project" value="TreeGrafter"/>
</dbReference>
<evidence type="ECO:0000313" key="6">
    <source>
        <dbReference type="Proteomes" id="UP000472265"/>
    </source>
</evidence>
<dbReference type="PANTHER" id="PTHR11481">
    <property type="entry name" value="IMMUNOGLOBULIN FC RECEPTOR"/>
    <property type="match status" value="1"/>
</dbReference>
<reference evidence="5" key="3">
    <citation type="submission" date="2025-09" db="UniProtKB">
        <authorList>
            <consortium name="Ensembl"/>
        </authorList>
    </citation>
    <scope>IDENTIFICATION</scope>
</reference>
<dbReference type="InterPro" id="IPR013783">
    <property type="entry name" value="Ig-like_fold"/>
</dbReference>
<dbReference type="SMART" id="SM00409">
    <property type="entry name" value="IG"/>
    <property type="match status" value="4"/>
</dbReference>
<evidence type="ECO:0000256" key="2">
    <source>
        <dbReference type="ARBA" id="ARBA00023157"/>
    </source>
</evidence>
<dbReference type="Gene3D" id="2.60.40.10">
    <property type="entry name" value="Immunoglobulins"/>
    <property type="match status" value="4"/>
</dbReference>
<evidence type="ECO:0000259" key="4">
    <source>
        <dbReference type="PROSITE" id="PS50835"/>
    </source>
</evidence>
<dbReference type="SMART" id="SM00408">
    <property type="entry name" value="IGc2"/>
    <property type="match status" value="2"/>
</dbReference>
<dbReference type="InParanoid" id="A0A671W7R4"/>
<dbReference type="InterPro" id="IPR007110">
    <property type="entry name" value="Ig-like_dom"/>
</dbReference>
<proteinExistence type="predicted"/>
<dbReference type="InterPro" id="IPR036179">
    <property type="entry name" value="Ig-like_dom_sf"/>
</dbReference>
<dbReference type="InterPro" id="IPR003599">
    <property type="entry name" value="Ig_sub"/>
</dbReference>
<dbReference type="GO" id="GO:0009897">
    <property type="term" value="C:external side of plasma membrane"/>
    <property type="evidence" value="ECO:0007669"/>
    <property type="project" value="TreeGrafter"/>
</dbReference>
<dbReference type="PANTHER" id="PTHR11481:SF64">
    <property type="entry name" value="FC RECEPTOR-LIKE PROTEIN 4"/>
    <property type="match status" value="1"/>
</dbReference>
<feature type="chain" id="PRO_5025649947" evidence="3">
    <location>
        <begin position="19"/>
        <end position="436"/>
    </location>
</feature>
<reference evidence="5" key="2">
    <citation type="submission" date="2025-08" db="UniProtKB">
        <authorList>
            <consortium name="Ensembl"/>
        </authorList>
    </citation>
    <scope>IDENTIFICATION</scope>
</reference>
<keyword evidence="2" id="KW-1015">Disulfide bond</keyword>
<dbReference type="InterPro" id="IPR003598">
    <property type="entry name" value="Ig_sub2"/>
</dbReference>
<feature type="signal peptide" evidence="3">
    <location>
        <begin position="1"/>
        <end position="18"/>
    </location>
</feature>
<keyword evidence="6" id="KW-1185">Reference proteome</keyword>
<evidence type="ECO:0000256" key="1">
    <source>
        <dbReference type="ARBA" id="ARBA00022729"/>
    </source>
</evidence>
<evidence type="ECO:0000256" key="3">
    <source>
        <dbReference type="SAM" id="SignalP"/>
    </source>
</evidence>
<organism evidence="5 6">
    <name type="scientific">Sparus aurata</name>
    <name type="common">Gilthead sea bream</name>
    <dbReference type="NCBI Taxonomy" id="8175"/>
    <lineage>
        <taxon>Eukaryota</taxon>
        <taxon>Metazoa</taxon>
        <taxon>Chordata</taxon>
        <taxon>Craniata</taxon>
        <taxon>Vertebrata</taxon>
        <taxon>Euteleostomi</taxon>
        <taxon>Actinopterygii</taxon>
        <taxon>Neopterygii</taxon>
        <taxon>Teleostei</taxon>
        <taxon>Neoteleostei</taxon>
        <taxon>Acanthomorphata</taxon>
        <taxon>Eupercaria</taxon>
        <taxon>Spariformes</taxon>
        <taxon>Sparidae</taxon>
        <taxon>Sparus</taxon>
    </lineage>
</organism>
<dbReference type="GO" id="GO:0004888">
    <property type="term" value="F:transmembrane signaling receptor activity"/>
    <property type="evidence" value="ECO:0007669"/>
    <property type="project" value="TreeGrafter"/>
</dbReference>
<dbReference type="FunCoup" id="A0A671W7R4">
    <property type="interactions" value="1110"/>
</dbReference>
<dbReference type="GeneTree" id="ENSGT00940000175251"/>
<feature type="domain" description="Ig-like" evidence="4">
    <location>
        <begin position="274"/>
        <end position="353"/>
    </location>
</feature>
<name>A0A671W7R4_SPAAU</name>
<dbReference type="SUPFAM" id="SSF48726">
    <property type="entry name" value="Immunoglobulin"/>
    <property type="match status" value="3"/>
</dbReference>
<accession>A0A671W7R4</accession>
<dbReference type="AlphaFoldDB" id="A0A671W7R4"/>
<keyword evidence="1 3" id="KW-0732">Signal</keyword>
<evidence type="ECO:0000313" key="5">
    <source>
        <dbReference type="Ensembl" id="ENSSAUP00010034955.1"/>
    </source>
</evidence>
<gene>
    <name evidence="5" type="primary">LOC115589995</name>
</gene>
<dbReference type="Ensembl" id="ENSSAUT00010036818.1">
    <property type="protein sequence ID" value="ENSSAUP00010034955.1"/>
    <property type="gene ID" value="ENSSAUG00010014779.1"/>
</dbReference>
<feature type="domain" description="Ig-like" evidence="4">
    <location>
        <begin position="110"/>
        <end position="199"/>
    </location>
</feature>
<reference evidence="5" key="1">
    <citation type="submission" date="2021-04" db="EMBL/GenBank/DDBJ databases">
        <authorList>
            <consortium name="Wellcome Sanger Institute Data Sharing"/>
        </authorList>
    </citation>
    <scope>NUCLEOTIDE SEQUENCE [LARGE SCALE GENOMIC DNA]</scope>
</reference>
<protein>
    <submittedName>
        <fullName evidence="5">Sialoadhesin-like</fullName>
    </submittedName>
</protein>
<dbReference type="InterPro" id="IPR050488">
    <property type="entry name" value="Ig_Fc_receptor"/>
</dbReference>
<dbReference type="Pfam" id="PF13895">
    <property type="entry name" value="Ig_2"/>
    <property type="match status" value="2"/>
</dbReference>
<dbReference type="GO" id="GO:0007166">
    <property type="term" value="P:cell surface receptor signaling pathway"/>
    <property type="evidence" value="ECO:0007669"/>
    <property type="project" value="TreeGrafter"/>
</dbReference>
<dbReference type="OMA" id="CQTVSCH"/>
<dbReference type="Proteomes" id="UP000472265">
    <property type="component" value="Chromosome 10"/>
</dbReference>
<dbReference type="PROSITE" id="PS50835">
    <property type="entry name" value="IG_LIKE"/>
    <property type="match status" value="2"/>
</dbReference>